<dbReference type="InterPro" id="IPR003034">
    <property type="entry name" value="SAP_dom"/>
</dbReference>
<evidence type="ECO:0000313" key="5">
    <source>
        <dbReference type="Proteomes" id="UP000005963"/>
    </source>
</evidence>
<evidence type="ECO:0000313" key="4">
    <source>
        <dbReference type="EMBL" id="EHR38482.1"/>
    </source>
</evidence>
<sequence>MLPRKERYLLSYFNNKIVGYELPEYMLSELSNYKEILDKLLNENYLRVSNTKESISYLTIPDLKNILQTKKLKLSGNKSDLLDRIYENFSNDELENYVKNRRYILTDLGIKELENYPPDGFYESRTFDAEQIFENICNTTIDNNKLKSRKPKKWYQKSWGIFLSLLFLFPFGVYVLWRYSYFNTKTKKILTGVFAVIFLILVFNTESNKQEAPKENITKIEQEVPVQEEKKKIPPQVQAIMDSTNVDETQAEKIVDILHQCGANNFTITKSENSNDDKNYEISSDSKILALALLANNAISNITYDGEVLYNGKTNAVEHTISDIDANKQKETVSQSNTNSKKETSRPARTYSGQGPNGETIKGNNNKGKKIYHVPGGAYYDRTDPEEWFFTEEEAQAAGYRPSKK</sequence>
<dbReference type="Pfam" id="PF02037">
    <property type="entry name" value="SAP"/>
    <property type="match status" value="1"/>
</dbReference>
<dbReference type="PROSITE" id="PS50800">
    <property type="entry name" value="SAP"/>
    <property type="match status" value="1"/>
</dbReference>
<keyword evidence="2" id="KW-1133">Transmembrane helix</keyword>
<keyword evidence="2" id="KW-0472">Membrane</keyword>
<feature type="region of interest" description="Disordered" evidence="1">
    <location>
        <begin position="326"/>
        <end position="369"/>
    </location>
</feature>
<dbReference type="GeneID" id="62778505"/>
<keyword evidence="5" id="KW-1185">Reference proteome</keyword>
<feature type="transmembrane region" description="Helical" evidence="2">
    <location>
        <begin position="159"/>
        <end position="177"/>
    </location>
</feature>
<name>A0ABN0EJS6_9FIRM</name>
<dbReference type="InterPro" id="IPR036361">
    <property type="entry name" value="SAP_dom_sf"/>
</dbReference>
<dbReference type="EMBL" id="ADMB01000038">
    <property type="protein sequence ID" value="EHR38482.1"/>
    <property type="molecule type" value="Genomic_DNA"/>
</dbReference>
<reference evidence="4 5" key="1">
    <citation type="submission" date="2012-01" db="EMBL/GenBank/DDBJ databases">
        <title>The Genome Sequence of Megamonas funiformis YIT 11815.</title>
        <authorList>
            <consortium name="The Broad Institute Genome Sequencing Platform"/>
            <person name="Earl A."/>
            <person name="Ward D."/>
            <person name="Feldgarden M."/>
            <person name="Gevers D."/>
            <person name="Morotomi M."/>
            <person name="Young S.K."/>
            <person name="Zeng Q."/>
            <person name="Gargeya S."/>
            <person name="Fitzgerald M."/>
            <person name="Haas B."/>
            <person name="Abouelleil A."/>
            <person name="Alvarado L."/>
            <person name="Arachchi H.M."/>
            <person name="Berlin A."/>
            <person name="Chapman S.B."/>
            <person name="Gearin G."/>
            <person name="Goldberg J."/>
            <person name="Griggs A."/>
            <person name="Gujja S."/>
            <person name="Hansen M."/>
            <person name="Heiman D."/>
            <person name="Howarth C."/>
            <person name="Larimer J."/>
            <person name="Lui A."/>
            <person name="MacDonald P.J.P."/>
            <person name="McCowen C."/>
            <person name="Montmayeur A."/>
            <person name="Murphy C."/>
            <person name="Neiman D."/>
            <person name="Pearson M."/>
            <person name="Priest M."/>
            <person name="Roberts A."/>
            <person name="Saif S."/>
            <person name="Shea T."/>
            <person name="Sisk P."/>
            <person name="Stolte C."/>
            <person name="Sykes S."/>
            <person name="Wortman J."/>
            <person name="Nusbaum C."/>
            <person name="Birren B."/>
        </authorList>
    </citation>
    <scope>NUCLEOTIDE SEQUENCE [LARGE SCALE GENOMIC DNA]</scope>
    <source>
        <strain evidence="4 5">YIT 11815</strain>
    </source>
</reference>
<protein>
    <recommendedName>
        <fullName evidence="3">SAP domain-containing protein</fullName>
    </recommendedName>
</protein>
<feature type="domain" description="SAP" evidence="3">
    <location>
        <begin position="55"/>
        <end position="89"/>
    </location>
</feature>
<comment type="caution">
    <text evidence="4">The sequence shown here is derived from an EMBL/GenBank/DDBJ whole genome shotgun (WGS) entry which is preliminary data.</text>
</comment>
<organism evidence="4 5">
    <name type="scientific">Megamonas funiformis YIT 11815</name>
    <dbReference type="NCBI Taxonomy" id="742816"/>
    <lineage>
        <taxon>Bacteria</taxon>
        <taxon>Bacillati</taxon>
        <taxon>Bacillota</taxon>
        <taxon>Negativicutes</taxon>
        <taxon>Selenomonadales</taxon>
        <taxon>Selenomonadaceae</taxon>
        <taxon>Megamonas</taxon>
    </lineage>
</organism>
<dbReference type="SUPFAM" id="SSF68906">
    <property type="entry name" value="SAP domain"/>
    <property type="match status" value="1"/>
</dbReference>
<evidence type="ECO:0000256" key="1">
    <source>
        <dbReference type="SAM" id="MobiDB-lite"/>
    </source>
</evidence>
<evidence type="ECO:0000259" key="3">
    <source>
        <dbReference type="PROSITE" id="PS50800"/>
    </source>
</evidence>
<proteinExistence type="predicted"/>
<evidence type="ECO:0000256" key="2">
    <source>
        <dbReference type="SAM" id="Phobius"/>
    </source>
</evidence>
<keyword evidence="2" id="KW-0812">Transmembrane</keyword>
<dbReference type="Gene3D" id="1.10.720.30">
    <property type="entry name" value="SAP domain"/>
    <property type="match status" value="1"/>
</dbReference>
<accession>A0ABN0EJS6</accession>
<dbReference type="RefSeq" id="WP_008538044.1">
    <property type="nucleotide sequence ID" value="NZ_JH601090.1"/>
</dbReference>
<gene>
    <name evidence="4" type="ORF">HMPREF9454_00787</name>
</gene>
<dbReference type="Proteomes" id="UP000005963">
    <property type="component" value="Unassembled WGS sequence"/>
</dbReference>